<gene>
    <name evidence="2" type="ORF">PLEPLA_LOCUS43114</name>
</gene>
<keyword evidence="3" id="KW-1185">Reference proteome</keyword>
<feature type="region of interest" description="Disordered" evidence="1">
    <location>
        <begin position="49"/>
        <end position="74"/>
    </location>
</feature>
<name>A0A9N7ZB72_PLEPL</name>
<reference evidence="2" key="1">
    <citation type="submission" date="2020-03" db="EMBL/GenBank/DDBJ databases">
        <authorList>
            <person name="Weist P."/>
        </authorList>
    </citation>
    <scope>NUCLEOTIDE SEQUENCE</scope>
</reference>
<dbReference type="AlphaFoldDB" id="A0A9N7ZB72"/>
<organism evidence="2 3">
    <name type="scientific">Pleuronectes platessa</name>
    <name type="common">European plaice</name>
    <dbReference type="NCBI Taxonomy" id="8262"/>
    <lineage>
        <taxon>Eukaryota</taxon>
        <taxon>Metazoa</taxon>
        <taxon>Chordata</taxon>
        <taxon>Craniata</taxon>
        <taxon>Vertebrata</taxon>
        <taxon>Euteleostomi</taxon>
        <taxon>Actinopterygii</taxon>
        <taxon>Neopterygii</taxon>
        <taxon>Teleostei</taxon>
        <taxon>Neoteleostei</taxon>
        <taxon>Acanthomorphata</taxon>
        <taxon>Carangaria</taxon>
        <taxon>Pleuronectiformes</taxon>
        <taxon>Pleuronectoidei</taxon>
        <taxon>Pleuronectidae</taxon>
        <taxon>Pleuronectes</taxon>
    </lineage>
</organism>
<evidence type="ECO:0000313" key="3">
    <source>
        <dbReference type="Proteomes" id="UP001153269"/>
    </source>
</evidence>
<comment type="caution">
    <text evidence="2">The sequence shown here is derived from an EMBL/GenBank/DDBJ whole genome shotgun (WGS) entry which is preliminary data.</text>
</comment>
<protein>
    <submittedName>
        <fullName evidence="2">Uncharacterized protein</fullName>
    </submittedName>
</protein>
<proteinExistence type="predicted"/>
<dbReference type="Proteomes" id="UP001153269">
    <property type="component" value="Unassembled WGS sequence"/>
</dbReference>
<sequence>MCSFYSANTFLQIAGPHFALPSSSRGTEHIDEKSLRGDLACQRRRVVRSPAEEDDPGGEVLAQQPRLDPERWLRRQARGGNLRVTIRTQAAGKGSTRSVEQELQHRAGGRVSANLRELNEVVKGFSAFEQQTVKHEASTEVKMSLHDCCSVSGKLSDDALREIGAAKK</sequence>
<evidence type="ECO:0000313" key="2">
    <source>
        <dbReference type="EMBL" id="CAB1455339.1"/>
    </source>
</evidence>
<accession>A0A9N7ZB72</accession>
<dbReference type="EMBL" id="CADEAL010004250">
    <property type="protein sequence ID" value="CAB1455339.1"/>
    <property type="molecule type" value="Genomic_DNA"/>
</dbReference>
<evidence type="ECO:0000256" key="1">
    <source>
        <dbReference type="SAM" id="MobiDB-lite"/>
    </source>
</evidence>